<dbReference type="InterPro" id="IPR045570">
    <property type="entry name" value="Metalloprtase-TldD/E_cen_dom"/>
</dbReference>
<dbReference type="InterPro" id="IPR002510">
    <property type="entry name" value="Metalloprtase-TldD/E_N"/>
</dbReference>
<sequence>MNYEQLAKKIVQRAVKKGAKQAEAYLEVGRQSSVRVREGQIEDLTEATSKGVGVRVIVKDRLGFAYTSDFTTSGLERVVDLAVQLAEAAAPNKLNGLPGAKDLGKRGDTGALFDPKVAGLPGDWKINAALEAERAGRAQDKRVATFDSVSAGDFVSEVYLASSEGASGGYSGTYVYLVAVPVASQDGQLQTGYWLDYKRFLDDLESPESIGREATKRAVRMLGAKPVKTQQVPVVFDPLVAASFVNNLSQAADGNAVYQQSSVLAPHVGKRLAGKHVSLVDDGLLPRGLATAPFDGEGVPTRRTPIIDQGVLSGFLYDAFTARKAKARTTGNASRGYSALPHIGTTNLYLEKGTKTPEELIREVPQGLYVTALLGHGADPVSGDMSCGANGLWIENGELTHPVQEVTVAGHLLQMLKDVDAVGSDLQFRGGSVGAPTVRFRQLTVSGA</sequence>
<organism evidence="5 6">
    <name type="scientific">Corallococcus exercitus</name>
    <dbReference type="NCBI Taxonomy" id="2316736"/>
    <lineage>
        <taxon>Bacteria</taxon>
        <taxon>Pseudomonadati</taxon>
        <taxon>Myxococcota</taxon>
        <taxon>Myxococcia</taxon>
        <taxon>Myxococcales</taxon>
        <taxon>Cystobacterineae</taxon>
        <taxon>Myxococcaceae</taxon>
        <taxon>Corallococcus</taxon>
    </lineage>
</organism>
<proteinExistence type="inferred from homology"/>
<evidence type="ECO:0000256" key="1">
    <source>
        <dbReference type="ARBA" id="ARBA00005836"/>
    </source>
</evidence>
<feature type="domain" description="Metalloprotease TldD/E N-terminal" evidence="2">
    <location>
        <begin position="22"/>
        <end position="86"/>
    </location>
</feature>
<dbReference type="OrthoDB" id="9803618at2"/>
<dbReference type="Gene3D" id="3.30.2290.10">
    <property type="entry name" value="PmbA/TldD superfamily"/>
    <property type="match status" value="1"/>
</dbReference>
<evidence type="ECO:0000313" key="6">
    <source>
        <dbReference type="Proteomes" id="UP000563426"/>
    </source>
</evidence>
<dbReference type="PANTHER" id="PTHR43421">
    <property type="entry name" value="METALLOPROTEASE PMBA"/>
    <property type="match status" value="1"/>
</dbReference>
<dbReference type="AlphaFoldDB" id="A0A3A8HGL0"/>
<gene>
    <name evidence="5" type="ORF">HMI49_40010</name>
</gene>
<feature type="domain" description="Metalloprotease TldD/E C-terminal" evidence="3">
    <location>
        <begin position="229"/>
        <end position="447"/>
    </location>
</feature>
<keyword evidence="6" id="KW-1185">Reference proteome</keyword>
<dbReference type="InterPro" id="IPR036059">
    <property type="entry name" value="TldD/PmbA_sf"/>
</dbReference>
<dbReference type="Pfam" id="PF19290">
    <property type="entry name" value="PmbA_TldD_2nd"/>
    <property type="match status" value="1"/>
</dbReference>
<feature type="domain" description="Metalloprotease TldD/E central" evidence="4">
    <location>
        <begin position="120"/>
        <end position="222"/>
    </location>
</feature>
<dbReference type="GO" id="GO:0005829">
    <property type="term" value="C:cytosol"/>
    <property type="evidence" value="ECO:0007669"/>
    <property type="project" value="TreeGrafter"/>
</dbReference>
<name>A0A3A8HGL0_9BACT</name>
<dbReference type="InterPro" id="IPR035068">
    <property type="entry name" value="TldD/PmbA_N"/>
</dbReference>
<dbReference type="Pfam" id="PF01523">
    <property type="entry name" value="PmbA_TldD_1st"/>
    <property type="match status" value="1"/>
</dbReference>
<dbReference type="PANTHER" id="PTHR43421:SF1">
    <property type="entry name" value="METALLOPROTEASE PMBA"/>
    <property type="match status" value="1"/>
</dbReference>
<comment type="caution">
    <text evidence="5">The sequence shown here is derived from an EMBL/GenBank/DDBJ whole genome shotgun (WGS) entry which is preliminary data.</text>
</comment>
<dbReference type="EMBL" id="JABFJV010000463">
    <property type="protein sequence ID" value="NOK39374.1"/>
    <property type="molecule type" value="Genomic_DNA"/>
</dbReference>
<evidence type="ECO:0000259" key="4">
    <source>
        <dbReference type="Pfam" id="PF19290"/>
    </source>
</evidence>
<dbReference type="InterPro" id="IPR045569">
    <property type="entry name" value="Metalloprtase-TldD/E_C"/>
</dbReference>
<dbReference type="Proteomes" id="UP000563426">
    <property type="component" value="Unassembled WGS sequence"/>
</dbReference>
<dbReference type="GO" id="GO:0008237">
    <property type="term" value="F:metallopeptidase activity"/>
    <property type="evidence" value="ECO:0007669"/>
    <property type="project" value="InterPro"/>
</dbReference>
<protein>
    <submittedName>
        <fullName evidence="5">TldD/PmbA family protein</fullName>
    </submittedName>
</protein>
<evidence type="ECO:0000313" key="5">
    <source>
        <dbReference type="EMBL" id="NOK39374.1"/>
    </source>
</evidence>
<dbReference type="RefSeq" id="WP_120530218.1">
    <property type="nucleotide sequence ID" value="NZ_JABFJV010000463.1"/>
</dbReference>
<reference evidence="5 6" key="1">
    <citation type="submission" date="2020-05" db="EMBL/GenBank/DDBJ databases">
        <authorList>
            <person name="Whitworth D."/>
        </authorList>
    </citation>
    <scope>NUCLEOTIDE SEQUENCE [LARGE SCALE GENOMIC DNA]</scope>
    <source>
        <strain evidence="5 6">AB043B</strain>
    </source>
</reference>
<dbReference type="GO" id="GO:0006508">
    <property type="term" value="P:proteolysis"/>
    <property type="evidence" value="ECO:0007669"/>
    <property type="project" value="InterPro"/>
</dbReference>
<evidence type="ECO:0000259" key="3">
    <source>
        <dbReference type="Pfam" id="PF19289"/>
    </source>
</evidence>
<comment type="similarity">
    <text evidence="1">Belongs to the peptidase U62 family.</text>
</comment>
<dbReference type="SUPFAM" id="SSF111283">
    <property type="entry name" value="Putative modulator of DNA gyrase, PmbA/TldD"/>
    <property type="match status" value="1"/>
</dbReference>
<dbReference type="InterPro" id="IPR047657">
    <property type="entry name" value="PmbA"/>
</dbReference>
<dbReference type="Pfam" id="PF19289">
    <property type="entry name" value="PmbA_TldD_3rd"/>
    <property type="match status" value="1"/>
</dbReference>
<accession>A0A3A8HGL0</accession>
<evidence type="ECO:0000259" key="2">
    <source>
        <dbReference type="Pfam" id="PF01523"/>
    </source>
</evidence>